<dbReference type="InterPro" id="IPR058353">
    <property type="entry name" value="DUF8040"/>
</dbReference>
<evidence type="ECO:0000313" key="14">
    <source>
        <dbReference type="Proteomes" id="UP000324748"/>
    </source>
</evidence>
<feature type="region of interest" description="Disordered" evidence="8">
    <location>
        <begin position="333"/>
        <end position="374"/>
    </location>
</feature>
<gene>
    <name evidence="12" type="ORF">PGT21_050297</name>
    <name evidence="13" type="ORF">PGTUg99_050149</name>
</gene>
<feature type="signal peptide" evidence="9">
    <location>
        <begin position="1"/>
        <end position="20"/>
    </location>
</feature>
<evidence type="ECO:0000259" key="10">
    <source>
        <dbReference type="Pfam" id="PF13359"/>
    </source>
</evidence>
<keyword evidence="7" id="KW-0539">Nucleus</keyword>
<evidence type="ECO:0000256" key="7">
    <source>
        <dbReference type="ARBA" id="ARBA00023242"/>
    </source>
</evidence>
<evidence type="ECO:0000259" key="11">
    <source>
        <dbReference type="Pfam" id="PF26138"/>
    </source>
</evidence>
<feature type="chain" id="PRO_5033473692" evidence="9">
    <location>
        <begin position="21"/>
        <end position="396"/>
    </location>
</feature>
<dbReference type="EMBL" id="VSWC01000131">
    <property type="protein sequence ID" value="KAA1081304.1"/>
    <property type="molecule type" value="Genomic_DNA"/>
</dbReference>
<protein>
    <submittedName>
        <fullName evidence="12">Uncharacterized protein</fullName>
    </submittedName>
</protein>
<feature type="domain" description="DUF8040" evidence="11">
    <location>
        <begin position="43"/>
        <end position="126"/>
    </location>
</feature>
<dbReference type="Pfam" id="PF26138">
    <property type="entry name" value="DUF8040"/>
    <property type="match status" value="1"/>
</dbReference>
<comment type="similarity">
    <text evidence="3">Belongs to the HARBI1 family.</text>
</comment>
<evidence type="ECO:0000256" key="9">
    <source>
        <dbReference type="SAM" id="SignalP"/>
    </source>
</evidence>
<feature type="compositionally biased region" description="Polar residues" evidence="8">
    <location>
        <begin position="344"/>
        <end position="353"/>
    </location>
</feature>
<comment type="subcellular location">
    <subcellularLocation>
        <location evidence="2">Nucleus</location>
    </subcellularLocation>
</comment>
<keyword evidence="9" id="KW-0732">Signal</keyword>
<evidence type="ECO:0000313" key="12">
    <source>
        <dbReference type="EMBL" id="KAA1081304.1"/>
    </source>
</evidence>
<dbReference type="PANTHER" id="PTHR22930:SF85">
    <property type="entry name" value="GH03217P-RELATED"/>
    <property type="match status" value="1"/>
</dbReference>
<comment type="cofactor">
    <cofactor evidence="1">
        <name>a divalent metal cation</name>
        <dbReference type="ChEBI" id="CHEBI:60240"/>
    </cofactor>
</comment>
<name>A0A5B0MYU2_PUCGR</name>
<dbReference type="Proteomes" id="UP000325313">
    <property type="component" value="Unassembled WGS sequence"/>
</dbReference>
<dbReference type="GO" id="GO:0005634">
    <property type="term" value="C:nucleus"/>
    <property type="evidence" value="ECO:0007669"/>
    <property type="project" value="UniProtKB-SubCell"/>
</dbReference>
<dbReference type="EMBL" id="VDEP01000111">
    <property type="protein sequence ID" value="KAA1130253.1"/>
    <property type="molecule type" value="Genomic_DNA"/>
</dbReference>
<keyword evidence="6" id="KW-0378">Hydrolase</keyword>
<evidence type="ECO:0000256" key="6">
    <source>
        <dbReference type="ARBA" id="ARBA00022801"/>
    </source>
</evidence>
<sequence length="396" mass="45187">MDPNILTATIATSIAVLLLANQFKEGHPYYSDGGRTAYIKFVLLSAQDKLFHEITSMRRSTFDALVDLLRDEGLLGDGRSVTVEEQLLMFLNIVRYNNSMRETAVKFRRGLFTVNRYFTEVLEALVILYPKYVKLDPQTCAQPTNVKDDAKYKAFKNAVGAVDGVLINARVPANEQPSWRCRKGYIAQNVLAAVNFRFEFIFVLTGLEGSAHNTRVYMDAYSKGLALPDNKYLLADAGYGLQKGLMTPFRGVRYHLKEQALVSQRPGDEKELYNLRHASLRNIIERIFGCLKRKFRILSCTPEVELKKQVQLVYSLCMLWNFIRKHEDFNPFEDQDDLDEVPSAHSNTPSAQTAERDSTPNHTDTQETAPMKLRQHRIATKLWEQYVSHTSGSREA</sequence>
<evidence type="ECO:0000313" key="15">
    <source>
        <dbReference type="Proteomes" id="UP000325313"/>
    </source>
</evidence>
<dbReference type="InterPro" id="IPR027806">
    <property type="entry name" value="HARBI1_dom"/>
</dbReference>
<keyword evidence="4" id="KW-0540">Nuclease</keyword>
<evidence type="ECO:0000256" key="2">
    <source>
        <dbReference type="ARBA" id="ARBA00004123"/>
    </source>
</evidence>
<evidence type="ECO:0000256" key="1">
    <source>
        <dbReference type="ARBA" id="ARBA00001968"/>
    </source>
</evidence>
<dbReference type="Proteomes" id="UP000324748">
    <property type="component" value="Unassembled WGS sequence"/>
</dbReference>
<proteinExistence type="inferred from homology"/>
<evidence type="ECO:0000256" key="4">
    <source>
        <dbReference type="ARBA" id="ARBA00022722"/>
    </source>
</evidence>
<dbReference type="AlphaFoldDB" id="A0A5B0MYU2"/>
<dbReference type="GO" id="GO:0016787">
    <property type="term" value="F:hydrolase activity"/>
    <property type="evidence" value="ECO:0007669"/>
    <property type="project" value="UniProtKB-KW"/>
</dbReference>
<evidence type="ECO:0000256" key="8">
    <source>
        <dbReference type="SAM" id="MobiDB-lite"/>
    </source>
</evidence>
<reference evidence="14 15" key="1">
    <citation type="submission" date="2019-05" db="EMBL/GenBank/DDBJ databases">
        <title>Emergence of the Ug99 lineage of the wheat stem rust pathogen through somatic hybridization.</title>
        <authorList>
            <person name="Li F."/>
            <person name="Upadhyaya N.M."/>
            <person name="Sperschneider J."/>
            <person name="Matny O."/>
            <person name="Nguyen-Phuc H."/>
            <person name="Mago R."/>
            <person name="Raley C."/>
            <person name="Miller M.E."/>
            <person name="Silverstein K.A.T."/>
            <person name="Henningsen E."/>
            <person name="Hirsch C.D."/>
            <person name="Visser B."/>
            <person name="Pretorius Z.A."/>
            <person name="Steffenson B.J."/>
            <person name="Schwessinger B."/>
            <person name="Dodds P.N."/>
            <person name="Figueroa M."/>
        </authorList>
    </citation>
    <scope>NUCLEOTIDE SEQUENCE [LARGE SCALE GENOMIC DNA]</scope>
    <source>
        <strain evidence="12">21-0</strain>
        <strain evidence="13 15">Ug99</strain>
    </source>
</reference>
<evidence type="ECO:0000313" key="13">
    <source>
        <dbReference type="EMBL" id="KAA1130253.1"/>
    </source>
</evidence>
<evidence type="ECO:0000256" key="3">
    <source>
        <dbReference type="ARBA" id="ARBA00006958"/>
    </source>
</evidence>
<keyword evidence="14" id="KW-1185">Reference proteome</keyword>
<accession>A0A5B0MYU2</accession>
<dbReference type="InterPro" id="IPR045249">
    <property type="entry name" value="HARBI1-like"/>
</dbReference>
<dbReference type="GO" id="GO:0004518">
    <property type="term" value="F:nuclease activity"/>
    <property type="evidence" value="ECO:0007669"/>
    <property type="project" value="UniProtKB-KW"/>
</dbReference>
<dbReference type="GO" id="GO:0046872">
    <property type="term" value="F:metal ion binding"/>
    <property type="evidence" value="ECO:0007669"/>
    <property type="project" value="UniProtKB-KW"/>
</dbReference>
<comment type="caution">
    <text evidence="12">The sequence shown here is derived from an EMBL/GenBank/DDBJ whole genome shotgun (WGS) entry which is preliminary data.</text>
</comment>
<organism evidence="12 14">
    <name type="scientific">Puccinia graminis f. sp. tritici</name>
    <dbReference type="NCBI Taxonomy" id="56615"/>
    <lineage>
        <taxon>Eukaryota</taxon>
        <taxon>Fungi</taxon>
        <taxon>Dikarya</taxon>
        <taxon>Basidiomycota</taxon>
        <taxon>Pucciniomycotina</taxon>
        <taxon>Pucciniomycetes</taxon>
        <taxon>Pucciniales</taxon>
        <taxon>Pucciniaceae</taxon>
        <taxon>Puccinia</taxon>
    </lineage>
</organism>
<dbReference type="OrthoDB" id="2505476at2759"/>
<feature type="domain" description="DDE Tnp4" evidence="10">
    <location>
        <begin position="162"/>
        <end position="321"/>
    </location>
</feature>
<dbReference type="Pfam" id="PF13359">
    <property type="entry name" value="DDE_Tnp_4"/>
    <property type="match status" value="1"/>
</dbReference>
<dbReference type="PANTHER" id="PTHR22930">
    <property type="match status" value="1"/>
</dbReference>
<evidence type="ECO:0000256" key="5">
    <source>
        <dbReference type="ARBA" id="ARBA00022723"/>
    </source>
</evidence>
<keyword evidence="5" id="KW-0479">Metal-binding</keyword>